<dbReference type="InterPro" id="IPR050744">
    <property type="entry name" value="AI-2_Isomerase_LsrG"/>
</dbReference>
<dbReference type="RefSeq" id="WP_161840319.1">
    <property type="nucleotide sequence ID" value="NZ_CP048000.1"/>
</dbReference>
<dbReference type="Gene3D" id="3.30.70.100">
    <property type="match status" value="1"/>
</dbReference>
<dbReference type="AlphaFoldDB" id="A0A6P1TSZ9"/>
<name>A0A6P1TSZ9_9FIRM</name>
<proteinExistence type="predicted"/>
<accession>A0A6P1TSZ9</accession>
<dbReference type="PANTHER" id="PTHR33336:SF15">
    <property type="entry name" value="ABM DOMAIN-CONTAINING PROTEIN"/>
    <property type="match status" value="1"/>
</dbReference>
<organism evidence="2 3">
    <name type="scientific">Anaerocolumna sedimenticola</name>
    <dbReference type="NCBI Taxonomy" id="2696063"/>
    <lineage>
        <taxon>Bacteria</taxon>
        <taxon>Bacillati</taxon>
        <taxon>Bacillota</taxon>
        <taxon>Clostridia</taxon>
        <taxon>Lachnospirales</taxon>
        <taxon>Lachnospiraceae</taxon>
        <taxon>Anaerocolumna</taxon>
    </lineage>
</organism>
<dbReference type="Pfam" id="PF03992">
    <property type="entry name" value="ABM"/>
    <property type="match status" value="1"/>
</dbReference>
<feature type="domain" description="ABM" evidence="1">
    <location>
        <begin position="2"/>
        <end position="92"/>
    </location>
</feature>
<gene>
    <name evidence="2" type="ORF">Ana3638_24275</name>
</gene>
<dbReference type="PROSITE" id="PS51725">
    <property type="entry name" value="ABM"/>
    <property type="match status" value="1"/>
</dbReference>
<keyword evidence="2" id="KW-0560">Oxidoreductase</keyword>
<dbReference type="KEGG" id="anr:Ana3638_24275"/>
<dbReference type="Proteomes" id="UP000464314">
    <property type="component" value="Chromosome"/>
</dbReference>
<protein>
    <submittedName>
        <fullName evidence="2">Antibiotic biosynthesis monooxygenase</fullName>
    </submittedName>
</protein>
<keyword evidence="3" id="KW-1185">Reference proteome</keyword>
<keyword evidence="2" id="KW-0503">Monooxygenase</keyword>
<dbReference type="GO" id="GO:0004497">
    <property type="term" value="F:monooxygenase activity"/>
    <property type="evidence" value="ECO:0007669"/>
    <property type="project" value="UniProtKB-KW"/>
</dbReference>
<dbReference type="SUPFAM" id="SSF54909">
    <property type="entry name" value="Dimeric alpha+beta barrel"/>
    <property type="match status" value="1"/>
</dbReference>
<evidence type="ECO:0000259" key="1">
    <source>
        <dbReference type="PROSITE" id="PS51725"/>
    </source>
</evidence>
<evidence type="ECO:0000313" key="3">
    <source>
        <dbReference type="Proteomes" id="UP000464314"/>
    </source>
</evidence>
<dbReference type="PANTHER" id="PTHR33336">
    <property type="entry name" value="QUINOL MONOOXYGENASE YGIN-RELATED"/>
    <property type="match status" value="1"/>
</dbReference>
<sequence length="96" mass="11212">MIKIVAKNYVKADKVNDYIELAKKLVKATNDKDAGCLHYQLYQDATDPQVLTFLEEWESDEHLKQHMEAEHFKEMVPALSEFQEKPGELNIYQVVK</sequence>
<evidence type="ECO:0000313" key="2">
    <source>
        <dbReference type="EMBL" id="QHQ63507.1"/>
    </source>
</evidence>
<reference evidence="2 3" key="1">
    <citation type="submission" date="2020-01" db="EMBL/GenBank/DDBJ databases">
        <title>Genome analysis of Anaerocolumna sp. CBA3638.</title>
        <authorList>
            <person name="Kim J."/>
            <person name="Roh S.W."/>
        </authorList>
    </citation>
    <scope>NUCLEOTIDE SEQUENCE [LARGE SCALE GENOMIC DNA]</scope>
    <source>
        <strain evidence="2 3">CBA3638</strain>
    </source>
</reference>
<dbReference type="InterPro" id="IPR011008">
    <property type="entry name" value="Dimeric_a/b-barrel"/>
</dbReference>
<dbReference type="InterPro" id="IPR007138">
    <property type="entry name" value="ABM_dom"/>
</dbReference>
<dbReference type="EMBL" id="CP048000">
    <property type="protein sequence ID" value="QHQ63507.1"/>
    <property type="molecule type" value="Genomic_DNA"/>
</dbReference>